<dbReference type="EMBL" id="JARVLH010000005">
    <property type="protein sequence ID" value="MEX5285730.1"/>
    <property type="molecule type" value="Genomic_DNA"/>
</dbReference>
<comment type="caution">
    <text evidence="2">The sequence shown here is derived from an EMBL/GenBank/DDBJ whole genome shotgun (WGS) entry which is preliminary data.</text>
</comment>
<protein>
    <submittedName>
        <fullName evidence="2">DUF445 family protein</fullName>
    </submittedName>
</protein>
<dbReference type="RefSeq" id="WP_368847454.1">
    <property type="nucleotide sequence ID" value="NZ_CP194411.1"/>
</dbReference>
<evidence type="ECO:0000313" key="2">
    <source>
        <dbReference type="EMBL" id="MEX5285730.1"/>
    </source>
</evidence>
<feature type="transmembrane region" description="Helical" evidence="1">
    <location>
        <begin position="406"/>
        <end position="427"/>
    </location>
</feature>
<proteinExistence type="predicted"/>
<keyword evidence="1" id="KW-0812">Transmembrane</keyword>
<keyword evidence="1" id="KW-0472">Membrane</keyword>
<accession>A0ABV3X7F3</accession>
<organism evidence="2 3">
    <name type="scientific">Selenomonas sputigena</name>
    <dbReference type="NCBI Taxonomy" id="69823"/>
    <lineage>
        <taxon>Bacteria</taxon>
        <taxon>Bacillati</taxon>
        <taxon>Bacillota</taxon>
        <taxon>Negativicutes</taxon>
        <taxon>Selenomonadales</taxon>
        <taxon>Selenomonadaceae</taxon>
        <taxon>Selenomonas</taxon>
    </lineage>
</organism>
<dbReference type="Pfam" id="PF04286">
    <property type="entry name" value="DUF445"/>
    <property type="match status" value="1"/>
</dbReference>
<reference evidence="2 3" key="1">
    <citation type="submission" date="2023-04" db="EMBL/GenBank/DDBJ databases">
        <title>Genome Sequence of Selenomonas sputigena ATCC 33150.</title>
        <authorList>
            <person name="Miller D.P."/>
            <person name="Anvari S."/>
            <person name="Polson S.W."/>
            <person name="Macdonald M."/>
            <person name="Mcdowell J.V."/>
        </authorList>
    </citation>
    <scope>NUCLEOTIDE SEQUENCE [LARGE SCALE GENOMIC DNA]</scope>
    <source>
        <strain evidence="2 3">ATCC 33150</strain>
    </source>
</reference>
<evidence type="ECO:0000313" key="3">
    <source>
        <dbReference type="Proteomes" id="UP001559623"/>
    </source>
</evidence>
<gene>
    <name evidence="2" type="ORF">QCO44_08810</name>
</gene>
<evidence type="ECO:0000256" key="1">
    <source>
        <dbReference type="SAM" id="Phobius"/>
    </source>
</evidence>
<dbReference type="Proteomes" id="UP001559623">
    <property type="component" value="Unassembled WGS sequence"/>
</dbReference>
<sequence>MFWRSWNKADKTLLAAAVIFLLALALVIEYPRSLLARGFLACADAALVGGIADWFAVTALFRKPLGFPWHTALLPRRREAFIKASIMLVQREFFSRRKLFQVIRHMDFIGMLLEAMRRETVQEKLVQQLLHYVRGFAMHIDRRQQAESFASEMRQELSKTRPGEMFSLIGRWMRDDERDHVLVARAAEYLSERAAAPEFPQNVERLLYAYAKERATSRWEMFLLGLGQMTDVLNFEDIAHLVQHQALRVLTELAEKDSPLQEKFIGICYEKAAELSEDEDFIRFSMELRDTLLEGLPLEEAIERSIEFVQKHFFLARPARGLDLVLPLLRESFSAVLVAELRRTLVLVQEDEKLQKTIDKFLYDLAARSALAAQELVGIIVHDVLARLTDEQLNHLVYDKVEPDLLWIRMNGSIVGASIGLLIFLLMQLIH</sequence>
<dbReference type="PANTHER" id="PTHR38442">
    <property type="entry name" value="INNER MEMBRANE PROTEIN-RELATED"/>
    <property type="match status" value="1"/>
</dbReference>
<dbReference type="PANTHER" id="PTHR38442:SF1">
    <property type="entry name" value="INNER MEMBRANE PROTEIN"/>
    <property type="match status" value="1"/>
</dbReference>
<dbReference type="InterPro" id="IPR007383">
    <property type="entry name" value="DUF445"/>
</dbReference>
<name>A0ABV3X7F3_9FIRM</name>
<keyword evidence="3" id="KW-1185">Reference proteome</keyword>
<keyword evidence="1" id="KW-1133">Transmembrane helix</keyword>